<gene>
    <name evidence="5" type="ORF">GCM10025865_07630</name>
</gene>
<dbReference type="PANTHER" id="PTHR30055:SF237">
    <property type="entry name" value="TRANSCRIPTIONAL REPRESSOR MCE3R"/>
    <property type="match status" value="1"/>
</dbReference>
<organism evidence="5 6">
    <name type="scientific">Paraoerskovia sediminicola</name>
    <dbReference type="NCBI Taxonomy" id="1138587"/>
    <lineage>
        <taxon>Bacteria</taxon>
        <taxon>Bacillati</taxon>
        <taxon>Actinomycetota</taxon>
        <taxon>Actinomycetes</taxon>
        <taxon>Micrococcales</taxon>
        <taxon>Cellulomonadaceae</taxon>
        <taxon>Paraoerskovia</taxon>
    </lineage>
</organism>
<feature type="compositionally biased region" description="Low complexity" evidence="3">
    <location>
        <begin position="100"/>
        <end position="116"/>
    </location>
</feature>
<dbReference type="RefSeq" id="WP_286218607.1">
    <property type="nucleotide sequence ID" value="NZ_AP027729.1"/>
</dbReference>
<dbReference type="InterPro" id="IPR009057">
    <property type="entry name" value="Homeodomain-like_sf"/>
</dbReference>
<evidence type="ECO:0000256" key="2">
    <source>
        <dbReference type="PROSITE-ProRule" id="PRU00335"/>
    </source>
</evidence>
<reference evidence="6" key="1">
    <citation type="journal article" date="2019" name="Int. J. Syst. Evol. Microbiol.">
        <title>The Global Catalogue of Microorganisms (GCM) 10K type strain sequencing project: providing services to taxonomists for standard genome sequencing and annotation.</title>
        <authorList>
            <consortium name="The Broad Institute Genomics Platform"/>
            <consortium name="The Broad Institute Genome Sequencing Center for Infectious Disease"/>
            <person name="Wu L."/>
            <person name="Ma J."/>
        </authorList>
    </citation>
    <scope>NUCLEOTIDE SEQUENCE [LARGE SCALE GENOMIC DNA]</scope>
    <source>
        <strain evidence="6">NBRC 108565</strain>
    </source>
</reference>
<feature type="region of interest" description="Disordered" evidence="3">
    <location>
        <begin position="94"/>
        <end position="116"/>
    </location>
</feature>
<dbReference type="EMBL" id="AP027729">
    <property type="protein sequence ID" value="BDZ41464.1"/>
    <property type="molecule type" value="Genomic_DNA"/>
</dbReference>
<dbReference type="PROSITE" id="PS50977">
    <property type="entry name" value="HTH_TETR_2"/>
    <property type="match status" value="1"/>
</dbReference>
<protein>
    <recommendedName>
        <fullName evidence="4">HTH tetR-type domain-containing protein</fullName>
    </recommendedName>
</protein>
<proteinExistence type="predicted"/>
<evidence type="ECO:0000313" key="5">
    <source>
        <dbReference type="EMBL" id="BDZ41464.1"/>
    </source>
</evidence>
<feature type="DNA-binding region" description="H-T-H motif" evidence="2">
    <location>
        <begin position="29"/>
        <end position="48"/>
    </location>
</feature>
<dbReference type="Pfam" id="PF00440">
    <property type="entry name" value="TetR_N"/>
    <property type="match status" value="1"/>
</dbReference>
<keyword evidence="1 2" id="KW-0238">DNA-binding</keyword>
<evidence type="ECO:0000256" key="3">
    <source>
        <dbReference type="SAM" id="MobiDB-lite"/>
    </source>
</evidence>
<evidence type="ECO:0000313" key="6">
    <source>
        <dbReference type="Proteomes" id="UP001321475"/>
    </source>
</evidence>
<evidence type="ECO:0000256" key="1">
    <source>
        <dbReference type="ARBA" id="ARBA00023125"/>
    </source>
</evidence>
<evidence type="ECO:0000259" key="4">
    <source>
        <dbReference type="PROSITE" id="PS50977"/>
    </source>
</evidence>
<dbReference type="InterPro" id="IPR001647">
    <property type="entry name" value="HTH_TetR"/>
</dbReference>
<dbReference type="InterPro" id="IPR050109">
    <property type="entry name" value="HTH-type_TetR-like_transc_reg"/>
</dbReference>
<dbReference type="SUPFAM" id="SSF46689">
    <property type="entry name" value="Homeodomain-like"/>
    <property type="match status" value="1"/>
</dbReference>
<feature type="domain" description="HTH tetR-type" evidence="4">
    <location>
        <begin position="6"/>
        <end position="66"/>
    </location>
</feature>
<dbReference type="PRINTS" id="PR00455">
    <property type="entry name" value="HTHTETR"/>
</dbReference>
<dbReference type="PANTHER" id="PTHR30055">
    <property type="entry name" value="HTH-TYPE TRANSCRIPTIONAL REGULATOR RUTR"/>
    <property type="match status" value="1"/>
</dbReference>
<dbReference type="Gene3D" id="1.10.357.10">
    <property type="entry name" value="Tetracycline Repressor, domain 2"/>
    <property type="match status" value="1"/>
</dbReference>
<name>A0ABN6X9K9_9CELL</name>
<dbReference type="Proteomes" id="UP001321475">
    <property type="component" value="Chromosome"/>
</dbReference>
<sequence length="116" mass="12306">MSPAARRDASAWVDAAYDAFASAGLEAVKVEPVARALGATKGSFYWHFTDRQALVDAVLARWETETEEIISEVEAAPGGPTEQLATLFAAVTRRRSPGWASSSSTPRPSSPGSARP</sequence>
<keyword evidence="6" id="KW-1185">Reference proteome</keyword>
<accession>A0ABN6X9K9</accession>